<evidence type="ECO:0000256" key="10">
    <source>
        <dbReference type="ARBA" id="ARBA00023237"/>
    </source>
</evidence>
<keyword evidence="9" id="KW-0472">Membrane</keyword>
<keyword evidence="10" id="KW-0998">Cell outer membrane</keyword>
<evidence type="ECO:0000256" key="3">
    <source>
        <dbReference type="ARBA" id="ARBA00022448"/>
    </source>
</evidence>
<dbReference type="RefSeq" id="WP_229490184.1">
    <property type="nucleotide sequence ID" value="NZ_FPBO01000010.1"/>
</dbReference>
<comment type="subcellular location">
    <subcellularLocation>
        <location evidence="1">Cell outer membrane</location>
        <topology evidence="1">Multi-pass membrane protein</topology>
    </subcellularLocation>
</comment>
<dbReference type="InterPro" id="IPR033900">
    <property type="entry name" value="Gram_neg_porin_domain"/>
</dbReference>
<reference evidence="14" key="1">
    <citation type="submission" date="2016-10" db="EMBL/GenBank/DDBJ databases">
        <authorList>
            <person name="Varghese N."/>
            <person name="Submissions S."/>
        </authorList>
    </citation>
    <scope>NUCLEOTIDE SEQUENCE [LARGE SCALE GENOMIC DNA]</scope>
    <source>
        <strain evidence="14">CGMCC 1.11014</strain>
    </source>
</reference>
<keyword evidence="4" id="KW-1134">Transmembrane beta strand</keyword>
<evidence type="ECO:0000313" key="13">
    <source>
        <dbReference type="EMBL" id="SFU80084.1"/>
    </source>
</evidence>
<dbReference type="GO" id="GO:0046930">
    <property type="term" value="C:pore complex"/>
    <property type="evidence" value="ECO:0007669"/>
    <property type="project" value="UniProtKB-KW"/>
</dbReference>
<evidence type="ECO:0000259" key="12">
    <source>
        <dbReference type="Pfam" id="PF13609"/>
    </source>
</evidence>
<dbReference type="Proteomes" id="UP000199391">
    <property type="component" value="Unassembled WGS sequence"/>
</dbReference>
<accession>A0A1I7J4K3</accession>
<evidence type="ECO:0000256" key="4">
    <source>
        <dbReference type="ARBA" id="ARBA00022452"/>
    </source>
</evidence>
<keyword evidence="7" id="KW-0406">Ion transport</keyword>
<dbReference type="PANTHER" id="PTHR34501">
    <property type="entry name" value="PROTEIN YDDL-RELATED"/>
    <property type="match status" value="1"/>
</dbReference>
<keyword evidence="14" id="KW-1185">Reference proteome</keyword>
<dbReference type="EMBL" id="FPBO01000010">
    <property type="protein sequence ID" value="SFU80084.1"/>
    <property type="molecule type" value="Genomic_DNA"/>
</dbReference>
<feature type="chain" id="PRO_5011653941" evidence="11">
    <location>
        <begin position="19"/>
        <end position="358"/>
    </location>
</feature>
<evidence type="ECO:0000256" key="5">
    <source>
        <dbReference type="ARBA" id="ARBA00022692"/>
    </source>
</evidence>
<name>A0A1I7J4K3_9BURK</name>
<keyword evidence="5" id="KW-0812">Transmembrane</keyword>
<organism evidence="13 14">
    <name type="scientific">Pseudoduganella namucuonensis</name>
    <dbReference type="NCBI Taxonomy" id="1035707"/>
    <lineage>
        <taxon>Bacteria</taxon>
        <taxon>Pseudomonadati</taxon>
        <taxon>Pseudomonadota</taxon>
        <taxon>Betaproteobacteria</taxon>
        <taxon>Burkholderiales</taxon>
        <taxon>Oxalobacteraceae</taxon>
        <taxon>Telluria group</taxon>
        <taxon>Pseudoduganella</taxon>
    </lineage>
</organism>
<feature type="signal peptide" evidence="11">
    <location>
        <begin position="1"/>
        <end position="18"/>
    </location>
</feature>
<keyword evidence="8" id="KW-0626">Porin</keyword>
<dbReference type="InterPro" id="IPR050298">
    <property type="entry name" value="Gram-neg_bact_OMP"/>
</dbReference>
<evidence type="ECO:0000256" key="8">
    <source>
        <dbReference type="ARBA" id="ARBA00023114"/>
    </source>
</evidence>
<evidence type="ECO:0000313" key="14">
    <source>
        <dbReference type="Proteomes" id="UP000199391"/>
    </source>
</evidence>
<dbReference type="GO" id="GO:0006811">
    <property type="term" value="P:monoatomic ion transport"/>
    <property type="evidence" value="ECO:0007669"/>
    <property type="project" value="UniProtKB-KW"/>
</dbReference>
<evidence type="ECO:0000256" key="7">
    <source>
        <dbReference type="ARBA" id="ARBA00023065"/>
    </source>
</evidence>
<protein>
    <submittedName>
        <fullName evidence="13">Outer membrane protein (Porin)</fullName>
    </submittedName>
</protein>
<dbReference type="GO" id="GO:0015288">
    <property type="term" value="F:porin activity"/>
    <property type="evidence" value="ECO:0007669"/>
    <property type="project" value="UniProtKB-KW"/>
</dbReference>
<dbReference type="GO" id="GO:0009279">
    <property type="term" value="C:cell outer membrane"/>
    <property type="evidence" value="ECO:0007669"/>
    <property type="project" value="UniProtKB-SubCell"/>
</dbReference>
<gene>
    <name evidence="13" type="ORF">SAMN05216552_101049</name>
</gene>
<evidence type="ECO:0000256" key="11">
    <source>
        <dbReference type="SAM" id="SignalP"/>
    </source>
</evidence>
<dbReference type="Gene3D" id="2.40.160.10">
    <property type="entry name" value="Porin"/>
    <property type="match status" value="1"/>
</dbReference>
<proteinExistence type="predicted"/>
<feature type="domain" description="Porin" evidence="12">
    <location>
        <begin position="11"/>
        <end position="331"/>
    </location>
</feature>
<dbReference type="InterPro" id="IPR023614">
    <property type="entry name" value="Porin_dom_sf"/>
</dbReference>
<evidence type="ECO:0000256" key="1">
    <source>
        <dbReference type="ARBA" id="ARBA00004571"/>
    </source>
</evidence>
<dbReference type="AlphaFoldDB" id="A0A1I7J4K3"/>
<sequence>MKTPYWMLALLSPLAAGAQNPSAVTVYGVLDAGVVAERGCAGECAGARIGGGVASESRLGVRGREALNQDVAAVFTLEAGVQADTGASDPDGKLFGRQAFVGLDSRWGALTLGRQYNLQYETLVEVADPFHGGMAGTATNLAGYVQRRYDNTIKYVTPTVRGWSAGAIYAFGESPYSSKFNRAYGATIGYEHAPFNIRIAHQRKYNLSDATGVVPAVDYSSRNTLVAANVVFKSATLYAAYGVNRGIGSSPWDPSYPYGALVVPSASDRSHDIITGVSLPRGAATFMVSYIHKNDRTLANRDADQLAAGVSYAMSRRTSVYAAYARIKNRNGAGYTVGNASSGGRGDSAVNVGLRHAF</sequence>
<dbReference type="PRINTS" id="PR00184">
    <property type="entry name" value="NEISSPPORIN"/>
</dbReference>
<keyword evidence="6 11" id="KW-0732">Signal</keyword>
<dbReference type="CDD" id="cd00342">
    <property type="entry name" value="gram_neg_porins"/>
    <property type="match status" value="1"/>
</dbReference>
<evidence type="ECO:0000256" key="9">
    <source>
        <dbReference type="ARBA" id="ARBA00023136"/>
    </source>
</evidence>
<dbReference type="SUPFAM" id="SSF56935">
    <property type="entry name" value="Porins"/>
    <property type="match status" value="1"/>
</dbReference>
<evidence type="ECO:0000256" key="2">
    <source>
        <dbReference type="ARBA" id="ARBA00011233"/>
    </source>
</evidence>
<dbReference type="InterPro" id="IPR002299">
    <property type="entry name" value="Porin_Neis"/>
</dbReference>
<evidence type="ECO:0000256" key="6">
    <source>
        <dbReference type="ARBA" id="ARBA00022729"/>
    </source>
</evidence>
<dbReference type="PANTHER" id="PTHR34501:SF9">
    <property type="entry name" value="MAJOR OUTER MEMBRANE PROTEIN P.IA"/>
    <property type="match status" value="1"/>
</dbReference>
<dbReference type="STRING" id="1035707.SAMN05216552_101049"/>
<comment type="subunit">
    <text evidence="2">Homotrimer.</text>
</comment>
<keyword evidence="3" id="KW-0813">Transport</keyword>
<dbReference type="Pfam" id="PF13609">
    <property type="entry name" value="Porin_4"/>
    <property type="match status" value="1"/>
</dbReference>